<dbReference type="AlphaFoldDB" id="A0A150PX26"/>
<feature type="non-terminal residue" evidence="1">
    <location>
        <position position="1"/>
    </location>
</feature>
<name>A0A150PX26_SORCE</name>
<accession>A0A150PX26</accession>
<dbReference type="Proteomes" id="UP000075604">
    <property type="component" value="Unassembled WGS sequence"/>
</dbReference>
<comment type="caution">
    <text evidence="1">The sequence shown here is derived from an EMBL/GenBank/DDBJ whole genome shotgun (WGS) entry which is preliminary data.</text>
</comment>
<sequence>GNLGGMAPLPPTGRDRLIAMLRAPDARDRLPIRIGGPTLQVGVTCEDGRFRLRRLVLDHDALTEFGRRELAAGRGFFPDHANMFLMPVGEVLAEAGALDAFCEALRQLAWDPGW</sequence>
<dbReference type="EMBL" id="JELX01001070">
    <property type="protein sequence ID" value="KYF60093.1"/>
    <property type="molecule type" value="Genomic_DNA"/>
</dbReference>
<evidence type="ECO:0000313" key="2">
    <source>
        <dbReference type="Proteomes" id="UP000075604"/>
    </source>
</evidence>
<evidence type="ECO:0000313" key="1">
    <source>
        <dbReference type="EMBL" id="KYF60093.1"/>
    </source>
</evidence>
<protein>
    <submittedName>
        <fullName evidence="1">Uncharacterized protein</fullName>
    </submittedName>
</protein>
<gene>
    <name evidence="1" type="ORF">BE04_03585</name>
</gene>
<reference evidence="1 2" key="1">
    <citation type="submission" date="2014-02" db="EMBL/GenBank/DDBJ databases">
        <title>The small core and large imbalanced accessory genome model reveals a collaborative survival strategy of Sorangium cellulosum strains in nature.</title>
        <authorList>
            <person name="Han K."/>
            <person name="Peng R."/>
            <person name="Blom J."/>
            <person name="Li Y.-Z."/>
        </authorList>
    </citation>
    <scope>NUCLEOTIDE SEQUENCE [LARGE SCALE GENOMIC DNA]</scope>
    <source>
        <strain evidence="1 2">So0157-18</strain>
    </source>
</reference>
<organism evidence="1 2">
    <name type="scientific">Sorangium cellulosum</name>
    <name type="common">Polyangium cellulosum</name>
    <dbReference type="NCBI Taxonomy" id="56"/>
    <lineage>
        <taxon>Bacteria</taxon>
        <taxon>Pseudomonadati</taxon>
        <taxon>Myxococcota</taxon>
        <taxon>Polyangia</taxon>
        <taxon>Polyangiales</taxon>
        <taxon>Polyangiaceae</taxon>
        <taxon>Sorangium</taxon>
    </lineage>
</organism>
<proteinExistence type="predicted"/>